<evidence type="ECO:0000259" key="1">
    <source>
        <dbReference type="Pfam" id="PF18480"/>
    </source>
</evidence>
<dbReference type="Proteomes" id="UP001500936">
    <property type="component" value="Unassembled WGS sequence"/>
</dbReference>
<evidence type="ECO:0000313" key="2">
    <source>
        <dbReference type="EMBL" id="GAA4412348.1"/>
    </source>
</evidence>
<dbReference type="Pfam" id="PF18480">
    <property type="entry name" value="DUF5615"/>
    <property type="match status" value="1"/>
</dbReference>
<organism evidence="2 3">
    <name type="scientific">Nibrella viscosa</name>
    <dbReference type="NCBI Taxonomy" id="1084524"/>
    <lineage>
        <taxon>Bacteria</taxon>
        <taxon>Pseudomonadati</taxon>
        <taxon>Bacteroidota</taxon>
        <taxon>Cytophagia</taxon>
        <taxon>Cytophagales</taxon>
        <taxon>Spirosomataceae</taxon>
        <taxon>Nibrella</taxon>
    </lineage>
</organism>
<keyword evidence="3" id="KW-1185">Reference proteome</keyword>
<dbReference type="InterPro" id="IPR041049">
    <property type="entry name" value="DUF5615"/>
</dbReference>
<feature type="domain" description="DUF5615" evidence="1">
    <location>
        <begin position="6"/>
        <end position="37"/>
    </location>
</feature>
<gene>
    <name evidence="2" type="ORF">GCM10023187_39320</name>
</gene>
<evidence type="ECO:0000313" key="3">
    <source>
        <dbReference type="Proteomes" id="UP001500936"/>
    </source>
</evidence>
<reference evidence="3" key="1">
    <citation type="journal article" date="2019" name="Int. J. Syst. Evol. Microbiol.">
        <title>The Global Catalogue of Microorganisms (GCM) 10K type strain sequencing project: providing services to taxonomists for standard genome sequencing and annotation.</title>
        <authorList>
            <consortium name="The Broad Institute Genomics Platform"/>
            <consortium name="The Broad Institute Genome Sequencing Center for Infectious Disease"/>
            <person name="Wu L."/>
            <person name="Ma J."/>
        </authorList>
    </citation>
    <scope>NUCLEOTIDE SEQUENCE [LARGE SCALE GENOMIC DNA]</scope>
    <source>
        <strain evidence="3">JCM 17925</strain>
    </source>
</reference>
<protein>
    <recommendedName>
        <fullName evidence="1">DUF5615 domain-containing protein</fullName>
    </recommendedName>
</protein>
<accession>A0ABP8KQ23</accession>
<proteinExistence type="predicted"/>
<name>A0ABP8KQ23_9BACT</name>
<comment type="caution">
    <text evidence="2">The sequence shown here is derived from an EMBL/GenBank/DDBJ whole genome shotgun (WGS) entry which is preliminary data.</text>
</comment>
<sequence length="82" mass="9236">MGLPGESRVIITQDSDFGKLAFVYKKPFIGIIRLWPGHLLGRLHLPTLEAISTTELMVEPPFVIVAEKIGDTVQIRMRSYVK</sequence>
<dbReference type="EMBL" id="BAABHB010000009">
    <property type="protein sequence ID" value="GAA4412348.1"/>
    <property type="molecule type" value="Genomic_DNA"/>
</dbReference>